<keyword evidence="6" id="KW-0472">Membrane</keyword>
<reference evidence="8" key="1">
    <citation type="submission" date="2013-03" db="EMBL/GenBank/DDBJ databases">
        <title>The Genome Sequence of Anopheles christyi ACHKN1017.</title>
        <authorList>
            <consortium name="The Broad Institute Genomics Platform"/>
            <person name="Neafsey D.E."/>
            <person name="Besansky N."/>
            <person name="Walker B."/>
            <person name="Young S.K."/>
            <person name="Zeng Q."/>
            <person name="Gargeya S."/>
            <person name="Fitzgerald M."/>
            <person name="Haas B."/>
            <person name="Abouelleil A."/>
            <person name="Allen A.W."/>
            <person name="Alvarado L."/>
            <person name="Arachchi H.M."/>
            <person name="Berlin A.M."/>
            <person name="Chapman S.B."/>
            <person name="Gainer-Dewar J."/>
            <person name="Goldberg J."/>
            <person name="Griggs A."/>
            <person name="Gujja S."/>
            <person name="Hansen M."/>
            <person name="Howarth C."/>
            <person name="Imamovic A."/>
            <person name="Ireland A."/>
            <person name="Larimer J."/>
            <person name="McCowan C."/>
            <person name="Murphy C."/>
            <person name="Pearson M."/>
            <person name="Poon T.W."/>
            <person name="Priest M."/>
            <person name="Roberts A."/>
            <person name="Saif S."/>
            <person name="Shea T."/>
            <person name="Sisk P."/>
            <person name="Sykes S."/>
            <person name="Wortman J."/>
            <person name="Nusbaum C."/>
            <person name="Birren B."/>
        </authorList>
    </citation>
    <scope>NUCLEOTIDE SEQUENCE [LARGE SCALE GENOMIC DNA]</scope>
    <source>
        <strain evidence="8">ACHKN1017</strain>
    </source>
</reference>
<dbReference type="STRING" id="43041.A0A182KEN2"/>
<keyword evidence="1" id="KW-0813">Transport</keyword>
<evidence type="ECO:0000256" key="2">
    <source>
        <dbReference type="ARBA" id="ARBA00022737"/>
    </source>
</evidence>
<keyword evidence="3" id="KW-0040">ANK repeat</keyword>
<keyword evidence="2" id="KW-0677">Repeat</keyword>
<proteinExistence type="predicted"/>
<dbReference type="PANTHER" id="PTHR47143:SF4">
    <property type="entry name" value="TRANSIENT RECEPTOR POTENTIAL CATION CHANNEL PROTEIN PAINLESS"/>
    <property type="match status" value="1"/>
</dbReference>
<dbReference type="GO" id="GO:0022857">
    <property type="term" value="F:transmembrane transporter activity"/>
    <property type="evidence" value="ECO:0007669"/>
    <property type="project" value="TreeGrafter"/>
</dbReference>
<evidence type="ECO:0000256" key="1">
    <source>
        <dbReference type="ARBA" id="ARBA00022448"/>
    </source>
</evidence>
<keyword evidence="6" id="KW-1133">Transmembrane helix</keyword>
<dbReference type="GO" id="GO:0034220">
    <property type="term" value="P:monoatomic ion transmembrane transport"/>
    <property type="evidence" value="ECO:0007669"/>
    <property type="project" value="UniProtKB-KW"/>
</dbReference>
<keyword evidence="6" id="KW-0812">Transmembrane</keyword>
<dbReference type="PANTHER" id="PTHR47143">
    <property type="entry name" value="TRANSIENT RECEPTOR POTENTIAL CATION CHANNEL PROTEIN PAINLESS"/>
    <property type="match status" value="1"/>
</dbReference>
<dbReference type="Proteomes" id="UP000075881">
    <property type="component" value="Unassembled WGS sequence"/>
</dbReference>
<feature type="transmembrane region" description="Helical" evidence="6">
    <location>
        <begin position="86"/>
        <end position="110"/>
    </location>
</feature>
<evidence type="ECO:0000313" key="7">
    <source>
        <dbReference type="EnsemblMetazoa" id="ACHR009220-PA"/>
    </source>
</evidence>
<dbReference type="EnsemblMetazoa" id="ACHR009220-RA">
    <property type="protein sequence ID" value="ACHR009220-PA"/>
    <property type="gene ID" value="ACHR009220"/>
</dbReference>
<name>A0A182KEN2_9DIPT</name>
<dbReference type="VEuPathDB" id="VectorBase:ACHR009220"/>
<evidence type="ECO:0000313" key="8">
    <source>
        <dbReference type="Proteomes" id="UP000075881"/>
    </source>
</evidence>
<keyword evidence="5" id="KW-0407">Ion channel</keyword>
<feature type="transmembrane region" description="Helical" evidence="6">
    <location>
        <begin position="147"/>
        <end position="168"/>
    </location>
</feature>
<accession>A0A182KEN2</accession>
<keyword evidence="4" id="KW-0406">Ion transport</keyword>
<dbReference type="InterPro" id="IPR052076">
    <property type="entry name" value="TRP_cation_channel"/>
</dbReference>
<evidence type="ECO:0000256" key="6">
    <source>
        <dbReference type="SAM" id="Phobius"/>
    </source>
</evidence>
<evidence type="ECO:0000256" key="4">
    <source>
        <dbReference type="ARBA" id="ARBA00023065"/>
    </source>
</evidence>
<feature type="transmembrane region" description="Helical" evidence="6">
    <location>
        <begin position="299"/>
        <end position="320"/>
    </location>
</feature>
<feature type="transmembrane region" description="Helical" evidence="6">
    <location>
        <begin position="218"/>
        <end position="238"/>
    </location>
</feature>
<reference evidence="7" key="2">
    <citation type="submission" date="2020-05" db="UniProtKB">
        <authorList>
            <consortium name="EnsemblMetazoa"/>
        </authorList>
    </citation>
    <scope>IDENTIFICATION</scope>
    <source>
        <strain evidence="7">ACHKN1017</strain>
    </source>
</reference>
<dbReference type="AlphaFoldDB" id="A0A182KEN2"/>
<keyword evidence="8" id="KW-1185">Reference proteome</keyword>
<protein>
    <recommendedName>
        <fullName evidence="9">Ion transport domain-containing protein</fullName>
    </recommendedName>
</protein>
<dbReference type="GO" id="GO:1902495">
    <property type="term" value="C:transmembrane transporter complex"/>
    <property type="evidence" value="ECO:0007669"/>
    <property type="project" value="TreeGrafter"/>
</dbReference>
<feature type="transmembrane region" description="Helical" evidence="6">
    <location>
        <begin position="180"/>
        <end position="206"/>
    </location>
</feature>
<sequence>MDAFQLEEHLDACITNNVEEQQTGGEDHGVRINFTNIIPPRNYREVFTSNHDEMRPIVRMAQSSSTKHLFWHPVISTMLMLEWTRLIGFLYINLVLCMIFSISFAAYIVFYYTREDTPDKQWLYVFSFFGLIYLVGREVLQMFIQKLAYLCSLENVMEVLLILGYSAVLMHESTSEAWSLVLVGVLLLLGLELTLQLGVLPVNSIYTNLVILKKATKSFLECVGFFSIIILTFALGFYKLFKMGEIANRQSVPTAIQQDGDDDGYSFKHFGEIPLALVKTVVMLTGEFDASDIKFKISWPMYVLFPVFVFFVAIVINNLINGLSVSDTVTIRAESELVGIIEMVHIIGRFERALTALRLKWCILDLKLFVNENPLKTIILKPGQLRTLEYETLKTQNIVTIENGTEAMRMLKSNERRLVRREYSINTLLYKPFAGMLDKIVRNAVEILNSRRERVKSLAHRLLLVERNVERMVEDQMKFLCRTKENPPMN</sequence>
<evidence type="ECO:0000256" key="5">
    <source>
        <dbReference type="ARBA" id="ARBA00023303"/>
    </source>
</evidence>
<evidence type="ECO:0000256" key="3">
    <source>
        <dbReference type="ARBA" id="ARBA00023043"/>
    </source>
</evidence>
<organism evidence="7 8">
    <name type="scientific">Anopheles christyi</name>
    <dbReference type="NCBI Taxonomy" id="43041"/>
    <lineage>
        <taxon>Eukaryota</taxon>
        <taxon>Metazoa</taxon>
        <taxon>Ecdysozoa</taxon>
        <taxon>Arthropoda</taxon>
        <taxon>Hexapoda</taxon>
        <taxon>Insecta</taxon>
        <taxon>Pterygota</taxon>
        <taxon>Neoptera</taxon>
        <taxon>Endopterygota</taxon>
        <taxon>Diptera</taxon>
        <taxon>Nematocera</taxon>
        <taxon>Culicoidea</taxon>
        <taxon>Culicidae</taxon>
        <taxon>Anophelinae</taxon>
        <taxon>Anopheles</taxon>
    </lineage>
</organism>
<feature type="transmembrane region" description="Helical" evidence="6">
    <location>
        <begin position="122"/>
        <end position="140"/>
    </location>
</feature>
<evidence type="ECO:0008006" key="9">
    <source>
        <dbReference type="Google" id="ProtNLM"/>
    </source>
</evidence>